<dbReference type="EMBL" id="JAUJDW010000033">
    <property type="protein sequence ID" value="KAK0650653.1"/>
    <property type="molecule type" value="Genomic_DNA"/>
</dbReference>
<evidence type="ECO:0000256" key="2">
    <source>
        <dbReference type="SAM" id="Phobius"/>
    </source>
</evidence>
<dbReference type="AlphaFoldDB" id="A0AA39YDH4"/>
<feature type="transmembrane region" description="Helical" evidence="2">
    <location>
        <begin position="60"/>
        <end position="84"/>
    </location>
</feature>
<keyword evidence="4" id="KW-1185">Reference proteome</keyword>
<keyword evidence="2" id="KW-1133">Transmembrane helix</keyword>
<dbReference type="Gene3D" id="2.120.10.70">
    <property type="entry name" value="Fucose-specific lectin"/>
    <property type="match status" value="1"/>
</dbReference>
<evidence type="ECO:0000313" key="3">
    <source>
        <dbReference type="EMBL" id="KAK0650653.1"/>
    </source>
</evidence>
<protein>
    <submittedName>
        <fullName evidence="3">Uncharacterized protein</fullName>
    </submittedName>
</protein>
<evidence type="ECO:0000313" key="4">
    <source>
        <dbReference type="Proteomes" id="UP001175001"/>
    </source>
</evidence>
<organism evidence="3 4">
    <name type="scientific">Lasiodiplodia hormozganensis</name>
    <dbReference type="NCBI Taxonomy" id="869390"/>
    <lineage>
        <taxon>Eukaryota</taxon>
        <taxon>Fungi</taxon>
        <taxon>Dikarya</taxon>
        <taxon>Ascomycota</taxon>
        <taxon>Pezizomycotina</taxon>
        <taxon>Dothideomycetes</taxon>
        <taxon>Dothideomycetes incertae sedis</taxon>
        <taxon>Botryosphaeriales</taxon>
        <taxon>Botryosphaeriaceae</taxon>
        <taxon>Lasiodiplodia</taxon>
    </lineage>
</organism>
<reference evidence="3" key="1">
    <citation type="submission" date="2023-06" db="EMBL/GenBank/DDBJ databases">
        <title>Multi-omics analyses reveal the molecular pathogenesis toolkit of Lasiodiplodia hormozganensis, a cross-kingdom pathogen.</title>
        <authorList>
            <person name="Felix C."/>
            <person name="Meneses R."/>
            <person name="Goncalves M.F.M."/>
            <person name="Tilleman L."/>
            <person name="Duarte A.S."/>
            <person name="Jorrin-Novo J.V."/>
            <person name="Van De Peer Y."/>
            <person name="Deforce D."/>
            <person name="Van Nieuwerburgh F."/>
            <person name="Esteves A.C."/>
            <person name="Alves A."/>
        </authorList>
    </citation>
    <scope>NUCLEOTIDE SEQUENCE</scope>
    <source>
        <strain evidence="3">CBS 339.90</strain>
    </source>
</reference>
<evidence type="ECO:0000256" key="1">
    <source>
        <dbReference type="SAM" id="MobiDB-lite"/>
    </source>
</evidence>
<dbReference type="Proteomes" id="UP001175001">
    <property type="component" value="Unassembled WGS sequence"/>
</dbReference>
<accession>A0AA39YDH4</accession>
<feature type="region of interest" description="Disordered" evidence="1">
    <location>
        <begin position="20"/>
        <end position="44"/>
    </location>
</feature>
<sequence>MPGDQSETYSTLEIDETSSLPVATPKITSPEIANAGGKEVANEELTDETRRSTICGIRRMTFWILVIIASLALIGVAVGIGVGVTQQTKSESDQQSPQQVLNQRGVASTSRLAAANYTDAYGVDHSQVFYQDSSLEIWMSDWNSGSKNWNPFPVSDNDSTSAISPKNGTPISANNWMLDYSANVNSARVYTNALQPD</sequence>
<dbReference type="SUPFAM" id="SSF89372">
    <property type="entry name" value="Fucose-specific lectin"/>
    <property type="match status" value="1"/>
</dbReference>
<comment type="caution">
    <text evidence="3">The sequence shown here is derived from an EMBL/GenBank/DDBJ whole genome shotgun (WGS) entry which is preliminary data.</text>
</comment>
<gene>
    <name evidence="3" type="ORF">DIS24_g6533</name>
</gene>
<keyword evidence="2" id="KW-0812">Transmembrane</keyword>
<proteinExistence type="predicted"/>
<name>A0AA39YDH4_9PEZI</name>
<keyword evidence="2" id="KW-0472">Membrane</keyword>